<dbReference type="PANTHER" id="PTHR12589">
    <property type="entry name" value="PYRUVOYL TETRAHYDROBIOPTERIN SYNTHASE"/>
    <property type="match status" value="1"/>
</dbReference>
<dbReference type="SUPFAM" id="SSF55620">
    <property type="entry name" value="Tetrahydrobiopterin biosynthesis enzymes-like"/>
    <property type="match status" value="1"/>
</dbReference>
<dbReference type="GO" id="GO:0008616">
    <property type="term" value="P:tRNA queuosine(34) biosynthetic process"/>
    <property type="evidence" value="ECO:0007669"/>
    <property type="project" value="UniProtKB-KW"/>
</dbReference>
<keyword evidence="8" id="KW-0671">Queuosine biosynthesis</keyword>
<dbReference type="GO" id="GO:0046872">
    <property type="term" value="F:metal ion binding"/>
    <property type="evidence" value="ECO:0007669"/>
    <property type="project" value="UniProtKB-KW"/>
</dbReference>
<comment type="similarity">
    <text evidence="2 8">Belongs to the PTPS family. QueD subfamily.</text>
</comment>
<evidence type="ECO:0000256" key="8">
    <source>
        <dbReference type="PIRNR" id="PIRNR006113"/>
    </source>
</evidence>
<dbReference type="InterPro" id="IPR038418">
    <property type="entry name" value="6-PTP_synth/QueD_sf"/>
</dbReference>
<comment type="cofactor">
    <cofactor evidence="8 10">
        <name>Zn(2+)</name>
        <dbReference type="ChEBI" id="CHEBI:29105"/>
    </cofactor>
    <text evidence="8 10">Binds 1 zinc ion per subunit.</text>
</comment>
<dbReference type="EC" id="4.-.-.-" evidence="8"/>
<dbReference type="Proteomes" id="UP000070427">
    <property type="component" value="Unassembled WGS sequence"/>
</dbReference>
<feature type="active site" description="Charge relay system" evidence="9">
    <location>
        <position position="66"/>
    </location>
</feature>
<feature type="active site" description="Proton acceptor" evidence="9">
    <location>
        <position position="22"/>
    </location>
</feature>
<dbReference type="InterPro" id="IPR007115">
    <property type="entry name" value="6-PTP_synth/QueD"/>
</dbReference>
<sequence>MFLIKEFKFDAAHNLVSYKGKCEKLHGHTYRLVVVLDGVPDREGMIMDFLELKEIVNEKVLKKLDHSYINDIIKQPSAENIAVWVWEQLEKSVRRENCRLYEVQVWETATSGVVYRGESLEGRSK</sequence>
<dbReference type="NCBIfam" id="TIGR03367">
    <property type="entry name" value="queuosine_QueD"/>
    <property type="match status" value="1"/>
</dbReference>
<dbReference type="GO" id="GO:0070497">
    <property type="term" value="F:6-carboxytetrahydropterin synthase activity"/>
    <property type="evidence" value="ECO:0007669"/>
    <property type="project" value="UniProtKB-EC"/>
</dbReference>
<dbReference type="OrthoDB" id="9804698at2"/>
<dbReference type="AlphaFoldDB" id="A0A140LAE3"/>
<feature type="binding site" evidence="10">
    <location>
        <position position="26"/>
    </location>
    <ligand>
        <name>Zn(2+)</name>
        <dbReference type="ChEBI" id="CHEBI:29105"/>
    </ligand>
</feature>
<evidence type="ECO:0000256" key="9">
    <source>
        <dbReference type="PIRSR" id="PIRSR006113-1"/>
    </source>
</evidence>
<comment type="pathway">
    <text evidence="1 8">Purine metabolism; 7-cyano-7-deazaguanine biosynthesis.</text>
</comment>
<organism evidence="11 12">
    <name type="scientific">Fervidicola ferrireducens</name>
    <dbReference type="NCBI Taxonomy" id="520764"/>
    <lineage>
        <taxon>Bacteria</taxon>
        <taxon>Bacillati</taxon>
        <taxon>Bacillota</taxon>
        <taxon>Clostridia</taxon>
        <taxon>Thermosediminibacterales</taxon>
        <taxon>Thermosediminibacteraceae</taxon>
        <taxon>Fervidicola</taxon>
    </lineage>
</organism>
<dbReference type="RefSeq" id="WP_066352935.1">
    <property type="nucleotide sequence ID" value="NZ_LOED01000010.1"/>
</dbReference>
<dbReference type="PIRSF" id="PIRSF006113">
    <property type="entry name" value="PTP_synth"/>
    <property type="match status" value="1"/>
</dbReference>
<dbReference type="STRING" id="520764.AN618_10700"/>
<dbReference type="Gene3D" id="3.30.479.10">
    <property type="entry name" value="6-pyruvoyl tetrahydropterin synthase/QueD"/>
    <property type="match status" value="1"/>
</dbReference>
<evidence type="ECO:0000256" key="10">
    <source>
        <dbReference type="PIRSR" id="PIRSR006113-2"/>
    </source>
</evidence>
<feature type="binding site" evidence="10">
    <location>
        <position position="13"/>
    </location>
    <ligand>
        <name>Zn(2+)</name>
        <dbReference type="ChEBI" id="CHEBI:29105"/>
    </ligand>
</feature>
<keyword evidence="12" id="KW-1185">Reference proteome</keyword>
<evidence type="ECO:0000256" key="4">
    <source>
        <dbReference type="ARBA" id="ARBA00022723"/>
    </source>
</evidence>
<dbReference type="EMBL" id="LOED01000010">
    <property type="protein sequence ID" value="KXG77518.1"/>
    <property type="molecule type" value="Genomic_DNA"/>
</dbReference>
<evidence type="ECO:0000256" key="3">
    <source>
        <dbReference type="ARBA" id="ARBA00018141"/>
    </source>
</evidence>
<reference evidence="11 12" key="1">
    <citation type="submission" date="2015-12" db="EMBL/GenBank/DDBJ databases">
        <title>Draft genome sequnece of Fervidicola ferrireducens strain Y170.</title>
        <authorList>
            <person name="Patel B.K."/>
        </authorList>
    </citation>
    <scope>NUCLEOTIDE SEQUENCE [LARGE SCALE GENOMIC DNA]</scope>
    <source>
        <strain evidence="11 12">Y170</strain>
    </source>
</reference>
<protein>
    <recommendedName>
        <fullName evidence="3 8">6-carboxy-5,6,7,8-tetrahydropterin synthase</fullName>
        <ecNumber evidence="8">4.-.-.-</ecNumber>
    </recommendedName>
</protein>
<keyword evidence="5 8" id="KW-0862">Zinc</keyword>
<name>A0A140LAE3_9FIRM</name>
<evidence type="ECO:0000256" key="7">
    <source>
        <dbReference type="ARBA" id="ARBA00048807"/>
    </source>
</evidence>
<dbReference type="Pfam" id="PF01242">
    <property type="entry name" value="PTPS"/>
    <property type="match status" value="1"/>
</dbReference>
<evidence type="ECO:0000256" key="5">
    <source>
        <dbReference type="ARBA" id="ARBA00022833"/>
    </source>
</evidence>
<dbReference type="PANTHER" id="PTHR12589:SF7">
    <property type="entry name" value="6-PYRUVOYL TETRAHYDROBIOPTERIN SYNTHASE"/>
    <property type="match status" value="1"/>
</dbReference>
<gene>
    <name evidence="11" type="primary">queD</name>
    <name evidence="11" type="ORF">AN618_10700</name>
</gene>
<proteinExistence type="inferred from homology"/>
<feature type="active site" description="Charge relay system" evidence="9">
    <location>
        <position position="107"/>
    </location>
</feature>
<evidence type="ECO:0000313" key="12">
    <source>
        <dbReference type="Proteomes" id="UP000070427"/>
    </source>
</evidence>
<evidence type="ECO:0000256" key="1">
    <source>
        <dbReference type="ARBA" id="ARBA00005061"/>
    </source>
</evidence>
<evidence type="ECO:0000256" key="6">
    <source>
        <dbReference type="ARBA" id="ARBA00023239"/>
    </source>
</evidence>
<keyword evidence="4 8" id="KW-0479">Metal-binding</keyword>
<dbReference type="InParanoid" id="A0A140LAE3"/>
<evidence type="ECO:0000313" key="11">
    <source>
        <dbReference type="EMBL" id="KXG77518.1"/>
    </source>
</evidence>
<keyword evidence="6 8" id="KW-0456">Lyase</keyword>
<comment type="caution">
    <text evidence="11">The sequence shown here is derived from an EMBL/GenBank/DDBJ whole genome shotgun (WGS) entry which is preliminary data.</text>
</comment>
<evidence type="ECO:0000256" key="2">
    <source>
        <dbReference type="ARBA" id="ARBA00008900"/>
    </source>
</evidence>
<feature type="binding site" evidence="10">
    <location>
        <position position="28"/>
    </location>
    <ligand>
        <name>Zn(2+)</name>
        <dbReference type="ChEBI" id="CHEBI:29105"/>
    </ligand>
</feature>
<dbReference type="UniPathway" id="UPA00391"/>
<accession>A0A140LAE3</accession>
<comment type="catalytic activity">
    <reaction evidence="7 8">
        <text>7,8-dihydroneopterin 3'-triphosphate + H2O = 6-carboxy-5,6,7,8-tetrahydropterin + triphosphate + acetaldehyde + 2 H(+)</text>
        <dbReference type="Rhea" id="RHEA:27966"/>
        <dbReference type="ChEBI" id="CHEBI:15343"/>
        <dbReference type="ChEBI" id="CHEBI:15377"/>
        <dbReference type="ChEBI" id="CHEBI:15378"/>
        <dbReference type="ChEBI" id="CHEBI:18036"/>
        <dbReference type="ChEBI" id="CHEBI:58462"/>
        <dbReference type="ChEBI" id="CHEBI:61032"/>
        <dbReference type="EC" id="4.1.2.50"/>
    </reaction>
</comment>